<dbReference type="CDD" id="cd11318">
    <property type="entry name" value="AmyAc_bac_fung_AmyA"/>
    <property type="match status" value="1"/>
</dbReference>
<dbReference type="GeneID" id="90038279"/>
<dbReference type="SUPFAM" id="SSF51445">
    <property type="entry name" value="(Trans)glycosidases"/>
    <property type="match status" value="1"/>
</dbReference>
<dbReference type="SMART" id="SM00642">
    <property type="entry name" value="Aamy"/>
    <property type="match status" value="1"/>
</dbReference>
<dbReference type="Gene3D" id="3.20.20.80">
    <property type="entry name" value="Glycosidases"/>
    <property type="match status" value="1"/>
</dbReference>
<dbReference type="PIRSF" id="PIRSF001021">
    <property type="entry name" value="Alph-amls_thrmst"/>
    <property type="match status" value="1"/>
</dbReference>
<dbReference type="Pfam" id="PF00128">
    <property type="entry name" value="Alpha-amylase"/>
    <property type="match status" value="1"/>
</dbReference>
<keyword evidence="4 8" id="KW-0378">Hydrolase</keyword>
<keyword evidence="6" id="KW-0326">Glycosidase</keyword>
<organism evidence="8 9">
    <name type="scientific">Myxozyma melibiosi</name>
    <dbReference type="NCBI Taxonomy" id="54550"/>
    <lineage>
        <taxon>Eukaryota</taxon>
        <taxon>Fungi</taxon>
        <taxon>Dikarya</taxon>
        <taxon>Ascomycota</taxon>
        <taxon>Saccharomycotina</taxon>
        <taxon>Lipomycetes</taxon>
        <taxon>Lipomycetales</taxon>
        <taxon>Lipomycetaceae</taxon>
        <taxon>Myxozyma</taxon>
    </lineage>
</organism>
<dbReference type="Gene3D" id="2.60.40.1180">
    <property type="entry name" value="Golgi alpha-mannosidase II"/>
    <property type="match status" value="1"/>
</dbReference>
<dbReference type="InterPro" id="IPR017853">
    <property type="entry name" value="GH"/>
</dbReference>
<evidence type="ECO:0000259" key="7">
    <source>
        <dbReference type="SMART" id="SM00642"/>
    </source>
</evidence>
<evidence type="ECO:0000256" key="2">
    <source>
        <dbReference type="ARBA" id="ARBA00008061"/>
    </source>
</evidence>
<proteinExistence type="inferred from homology"/>
<evidence type="ECO:0000256" key="4">
    <source>
        <dbReference type="ARBA" id="ARBA00022801"/>
    </source>
</evidence>
<keyword evidence="9" id="KW-1185">Reference proteome</keyword>
<dbReference type="Proteomes" id="UP001498771">
    <property type="component" value="Unassembled WGS sequence"/>
</dbReference>
<accession>A0ABR1F5W7</accession>
<dbReference type="InterPro" id="IPR013780">
    <property type="entry name" value="Glyco_hydro_b"/>
</dbReference>
<reference evidence="8 9" key="1">
    <citation type="submission" date="2024-03" db="EMBL/GenBank/DDBJ databases">
        <title>Genome-scale model development and genomic sequencing of the oleaginous clade Lipomyces.</title>
        <authorList>
            <consortium name="Lawrence Berkeley National Laboratory"/>
            <person name="Czajka J.J."/>
            <person name="Han Y."/>
            <person name="Kim J."/>
            <person name="Mondo S.J."/>
            <person name="Hofstad B.A."/>
            <person name="Robles A."/>
            <person name="Haridas S."/>
            <person name="Riley R."/>
            <person name="LaButti K."/>
            <person name="Pangilinan J."/>
            <person name="Andreopoulos W."/>
            <person name="Lipzen A."/>
            <person name="Yan J."/>
            <person name="Wang M."/>
            <person name="Ng V."/>
            <person name="Grigoriev I.V."/>
            <person name="Spatafora J.W."/>
            <person name="Magnuson J.K."/>
            <person name="Baker S.E."/>
            <person name="Pomraning K.R."/>
        </authorList>
    </citation>
    <scope>NUCLEOTIDE SEQUENCE [LARGE SCALE GENOMIC DNA]</scope>
    <source>
        <strain evidence="8 9">Phaff 52-87</strain>
    </source>
</reference>
<dbReference type="NCBIfam" id="NF006968">
    <property type="entry name" value="PRK09441.1-1"/>
    <property type="match status" value="1"/>
</dbReference>
<dbReference type="PANTHER" id="PTHR43447">
    <property type="entry name" value="ALPHA-AMYLASE"/>
    <property type="match status" value="1"/>
</dbReference>
<feature type="domain" description="Glycosyl hydrolase family 13 catalytic" evidence="7">
    <location>
        <begin position="16"/>
        <end position="403"/>
    </location>
</feature>
<keyword evidence="3" id="KW-0479">Metal-binding</keyword>
<comment type="caution">
    <text evidence="8">The sequence shown here is derived from an EMBL/GenBank/DDBJ whole genome shotgun (WGS) entry which is preliminary data.</text>
</comment>
<evidence type="ECO:0000256" key="1">
    <source>
        <dbReference type="ARBA" id="ARBA00001913"/>
    </source>
</evidence>
<gene>
    <name evidence="8" type="ORF">BZA70DRAFT_279374</name>
</gene>
<comment type="cofactor">
    <cofactor evidence="1">
        <name>Ca(2+)</name>
        <dbReference type="ChEBI" id="CHEBI:29108"/>
    </cofactor>
</comment>
<dbReference type="SUPFAM" id="SSF51011">
    <property type="entry name" value="Glycosyl hydrolase domain"/>
    <property type="match status" value="1"/>
</dbReference>
<evidence type="ECO:0000313" key="9">
    <source>
        <dbReference type="Proteomes" id="UP001498771"/>
    </source>
</evidence>
<name>A0ABR1F5W7_9ASCO</name>
<sequence length="515" mass="58255">MADDKPDEQTPTPENATILQAFEWYIPDDHTHWKRLARDVQKYSDMGITALWIPPPCKASSPSGNGYDIYDLWDLGEFDQKGSVPTKWGSKDDLLELSTAADDCNVLLYADAVLNHKAAADKTEKCLVVEVDPDDRTKTISEPYEIEGWLGFDFPGRGDKYSAMKWHWEHFSGTDYNAANEKTAIYKIQGEFKSWAQSVDTEKGNFDYLMFADIDHAHPEVKKDINEWGVWLAKLLSLRGMRFDAVKHFSEDYLREFLDYLKANVNEDFFFVGEFWKDSLADMTAYLDRMQGSKFSLFDAPLVYNFSEASRTESYDLRKIFDGSLVQVRPVAAVTLVMNHDTQPHQALEAPIEGFFKPLAYALIMLREEGYPCVFWGDLEGISGEFKEEPSCGGQLPDIILARKLYAYGKQDDYFDFSTCLGWVRHGTWDKPAGMAVVISNAGPGEKRMFVGEEHKDEVWTDVLGWQEGEVKIGGDGFATFTCPGVSMAIWVKDDAPGRDQFGGFKAGVGYGKDE</sequence>
<evidence type="ECO:0000256" key="3">
    <source>
        <dbReference type="ARBA" id="ARBA00022723"/>
    </source>
</evidence>
<protein>
    <submittedName>
        <fullName evidence="8">Glycoside hydrolase superfamily</fullName>
    </submittedName>
</protein>
<dbReference type="RefSeq" id="XP_064768269.1">
    <property type="nucleotide sequence ID" value="XM_064912767.1"/>
</dbReference>
<evidence type="ECO:0000313" key="8">
    <source>
        <dbReference type="EMBL" id="KAK7205236.1"/>
    </source>
</evidence>
<dbReference type="InterPro" id="IPR013776">
    <property type="entry name" value="A-amylase_thermo"/>
</dbReference>
<dbReference type="InterPro" id="IPR006047">
    <property type="entry name" value="GH13_cat_dom"/>
</dbReference>
<dbReference type="EMBL" id="JBBJBU010000006">
    <property type="protein sequence ID" value="KAK7205236.1"/>
    <property type="molecule type" value="Genomic_DNA"/>
</dbReference>
<comment type="similarity">
    <text evidence="2">Belongs to the glycosyl hydrolase 13 family.</text>
</comment>
<keyword evidence="5" id="KW-0119">Carbohydrate metabolism</keyword>
<dbReference type="GO" id="GO:0016787">
    <property type="term" value="F:hydrolase activity"/>
    <property type="evidence" value="ECO:0007669"/>
    <property type="project" value="UniProtKB-KW"/>
</dbReference>
<evidence type="ECO:0000256" key="5">
    <source>
        <dbReference type="ARBA" id="ARBA00023277"/>
    </source>
</evidence>
<dbReference type="NCBIfam" id="NF006969">
    <property type="entry name" value="PRK09441.1-2"/>
    <property type="match status" value="1"/>
</dbReference>
<evidence type="ECO:0000256" key="6">
    <source>
        <dbReference type="ARBA" id="ARBA00023295"/>
    </source>
</evidence>
<dbReference type="Gene3D" id="2.40.30.140">
    <property type="match status" value="1"/>
</dbReference>